<keyword evidence="2" id="KW-1185">Reference proteome</keyword>
<organism evidence="1 2">
    <name type="scientific">Dendrolimus kikuchii</name>
    <dbReference type="NCBI Taxonomy" id="765133"/>
    <lineage>
        <taxon>Eukaryota</taxon>
        <taxon>Metazoa</taxon>
        <taxon>Ecdysozoa</taxon>
        <taxon>Arthropoda</taxon>
        <taxon>Hexapoda</taxon>
        <taxon>Insecta</taxon>
        <taxon>Pterygota</taxon>
        <taxon>Neoptera</taxon>
        <taxon>Endopterygota</taxon>
        <taxon>Lepidoptera</taxon>
        <taxon>Glossata</taxon>
        <taxon>Ditrysia</taxon>
        <taxon>Bombycoidea</taxon>
        <taxon>Lasiocampidae</taxon>
        <taxon>Dendrolimus</taxon>
    </lineage>
</organism>
<dbReference type="EMBL" id="CM034394">
    <property type="protein sequence ID" value="KAJ0179218.1"/>
    <property type="molecule type" value="Genomic_DNA"/>
</dbReference>
<protein>
    <submittedName>
        <fullName evidence="1">Uncharacterized protein</fullName>
    </submittedName>
</protein>
<accession>A0ACC1D6K0</accession>
<gene>
    <name evidence="1" type="ORF">K1T71_004930</name>
</gene>
<proteinExistence type="predicted"/>
<evidence type="ECO:0000313" key="2">
    <source>
        <dbReference type="Proteomes" id="UP000824533"/>
    </source>
</evidence>
<reference evidence="1 2" key="1">
    <citation type="journal article" date="2021" name="Front. Genet.">
        <title>Chromosome-Level Genome Assembly Reveals Significant Gene Expansion in the Toll and IMD Signaling Pathways of Dendrolimus kikuchii.</title>
        <authorList>
            <person name="Zhou J."/>
            <person name="Wu P."/>
            <person name="Xiong Z."/>
            <person name="Liu N."/>
            <person name="Zhao N."/>
            <person name="Ji M."/>
            <person name="Qiu Y."/>
            <person name="Yang B."/>
        </authorList>
    </citation>
    <scope>NUCLEOTIDE SEQUENCE [LARGE SCALE GENOMIC DNA]</scope>
    <source>
        <strain evidence="1">Ann1</strain>
    </source>
</reference>
<evidence type="ECO:0000313" key="1">
    <source>
        <dbReference type="EMBL" id="KAJ0179218.1"/>
    </source>
</evidence>
<comment type="caution">
    <text evidence="1">The sequence shown here is derived from an EMBL/GenBank/DDBJ whole genome shotgun (WGS) entry which is preliminary data.</text>
</comment>
<sequence length="73" mass="8249">MYILRPKIRAYATLRSSEIGREGGISDELKPHLQVALQKLKALEELTINSENQYIKKTASLTGVSQRTNFKSD</sequence>
<name>A0ACC1D6K0_9NEOP</name>
<dbReference type="Proteomes" id="UP000824533">
    <property type="component" value="Linkage Group LG08"/>
</dbReference>